<evidence type="ECO:0000256" key="4">
    <source>
        <dbReference type="ARBA" id="ARBA00023136"/>
    </source>
</evidence>
<name>A0A365K2X2_9BACL</name>
<dbReference type="SUPFAM" id="SSF50998">
    <property type="entry name" value="Quinoprotein alcohol dehydrogenase-like"/>
    <property type="match status" value="1"/>
</dbReference>
<accession>A0A365K2X2</accession>
<dbReference type="Proteomes" id="UP000251869">
    <property type="component" value="Unassembled WGS sequence"/>
</dbReference>
<evidence type="ECO:0000313" key="8">
    <source>
        <dbReference type="Proteomes" id="UP000251869"/>
    </source>
</evidence>
<dbReference type="PANTHER" id="PTHR21419:SF23">
    <property type="entry name" value="PROTEIN DEFECTIVE IN EXINE FORMATION 1"/>
    <property type="match status" value="1"/>
</dbReference>
<dbReference type="AlphaFoldDB" id="A0A365K2X2"/>
<organism evidence="7 8">
    <name type="scientific">Planococcus maitriensis</name>
    <dbReference type="NCBI Taxonomy" id="221799"/>
    <lineage>
        <taxon>Bacteria</taxon>
        <taxon>Bacillati</taxon>
        <taxon>Bacillota</taxon>
        <taxon>Bacilli</taxon>
        <taxon>Bacillales</taxon>
        <taxon>Caryophanaceae</taxon>
        <taxon>Planococcus</taxon>
    </lineage>
</organism>
<dbReference type="EMBL" id="QLZQ01000005">
    <property type="protein sequence ID" value="RAZ66973.1"/>
    <property type="molecule type" value="Genomic_DNA"/>
</dbReference>
<dbReference type="GO" id="GO:0016020">
    <property type="term" value="C:membrane"/>
    <property type="evidence" value="ECO:0007669"/>
    <property type="project" value="UniProtKB-SubCell"/>
</dbReference>
<sequence>MTMREAANNFGHELLWQVKTGDEPIYSTPIFAIFSNGQRVVIYQSWDWYLYVRVAETGKLVWRYLFGAPNYGRPQAADVDGDGKVEIFGASHDGHVYCLNEQGERKWFHSNLYYREGSGQVSSASEWGITDSTKDWAANSFLRMDGKHAELAIVSGAGAGQKRKISGVDTATIWVEEAFDTLPDTTSAYEIHPFHESDVYYQHAGQLVEEADAWYLYTTSFDNQCVKLKASTGELIWKFSSLEQNEPFPSIVDIDGDGKLECLFNSIDEHVYCLEAATGKLKWHNHAGFGIDCFGSYADLDGDGTLEYIINGRGGRTLYLDGVTGETKYTSTDWSVWATSETNSRATAFDYGPGKKAVVFGGLAGFVYCLDGQANTLWRTYLAANMRGSTIVMDIDSDGEQEILVPDMMGTMTILNPRGKEIGQIHVKGGIEGTPLVGDLDGDGKTEALLTSLDGYVSLIRFT</sequence>
<keyword evidence="3" id="KW-1133">Transmembrane helix</keyword>
<protein>
    <submittedName>
        <fullName evidence="7">Uncharacterized protein</fullName>
    </submittedName>
</protein>
<comment type="caution">
    <text evidence="7">The sequence shown here is derived from an EMBL/GenBank/DDBJ whole genome shotgun (WGS) entry which is preliminary data.</text>
</comment>
<reference evidence="7 8" key="1">
    <citation type="submission" date="2018-06" db="EMBL/GenBank/DDBJ databases">
        <title>The draft genome sequences of strains SCU63 and S1.</title>
        <authorList>
            <person name="Gan L."/>
        </authorList>
    </citation>
    <scope>NUCLEOTIDE SEQUENCE [LARGE SCALE GENOMIC DNA]</scope>
    <source>
        <strain evidence="7 8">S1</strain>
    </source>
</reference>
<evidence type="ECO:0000313" key="7">
    <source>
        <dbReference type="EMBL" id="RAZ66973.1"/>
    </source>
</evidence>
<dbReference type="Pfam" id="PF13360">
    <property type="entry name" value="PQQ_2"/>
    <property type="match status" value="1"/>
</dbReference>
<dbReference type="InterPro" id="IPR011047">
    <property type="entry name" value="Quinoprotein_ADH-like_sf"/>
</dbReference>
<keyword evidence="4" id="KW-0472">Membrane</keyword>
<dbReference type="InterPro" id="IPR015943">
    <property type="entry name" value="WD40/YVTN_repeat-like_dom_sf"/>
</dbReference>
<dbReference type="Gene3D" id="2.130.10.10">
    <property type="entry name" value="YVTN repeat-like/Quinoprotein amine dehydrogenase"/>
    <property type="match status" value="2"/>
</dbReference>
<dbReference type="Pfam" id="PF25292">
    <property type="entry name" value="Beta-prop_CGLA"/>
    <property type="match status" value="1"/>
</dbReference>
<dbReference type="OrthoDB" id="9816589at2"/>
<keyword evidence="8" id="KW-1185">Reference proteome</keyword>
<dbReference type="InterPro" id="IPR002372">
    <property type="entry name" value="PQQ_rpt_dom"/>
</dbReference>
<evidence type="ECO:0000256" key="1">
    <source>
        <dbReference type="ARBA" id="ARBA00004167"/>
    </source>
</evidence>
<evidence type="ECO:0000259" key="5">
    <source>
        <dbReference type="Pfam" id="PF13360"/>
    </source>
</evidence>
<dbReference type="InterPro" id="IPR057420">
    <property type="entry name" value="Beta-prop_CGLA"/>
</dbReference>
<dbReference type="PANTHER" id="PTHR21419">
    <property type="match status" value="1"/>
</dbReference>
<feature type="domain" description="Pyrrolo-quinoline quinone repeat" evidence="5">
    <location>
        <begin position="212"/>
        <end position="286"/>
    </location>
</feature>
<evidence type="ECO:0000259" key="6">
    <source>
        <dbReference type="Pfam" id="PF25292"/>
    </source>
</evidence>
<gene>
    <name evidence="7" type="ORF">DP119_11770</name>
</gene>
<keyword evidence="2" id="KW-0812">Transmembrane</keyword>
<feature type="domain" description="Lambda-carrageenase beta-propeller" evidence="6">
    <location>
        <begin position="76"/>
        <end position="108"/>
    </location>
</feature>
<evidence type="ECO:0000256" key="3">
    <source>
        <dbReference type="ARBA" id="ARBA00022989"/>
    </source>
</evidence>
<evidence type="ECO:0000256" key="2">
    <source>
        <dbReference type="ARBA" id="ARBA00022692"/>
    </source>
</evidence>
<comment type="subcellular location">
    <subcellularLocation>
        <location evidence="1">Membrane</location>
        <topology evidence="1">Single-pass membrane protein</topology>
    </subcellularLocation>
</comment>
<dbReference type="InterPro" id="IPR045232">
    <property type="entry name" value="FAM234"/>
</dbReference>
<proteinExistence type="predicted"/>